<dbReference type="Gene3D" id="3.40.50.720">
    <property type="entry name" value="NAD(P)-binding Rossmann-like Domain"/>
    <property type="match status" value="1"/>
</dbReference>
<dbReference type="Pfam" id="PF01408">
    <property type="entry name" value="GFO_IDH_MocA"/>
    <property type="match status" value="1"/>
</dbReference>
<evidence type="ECO:0000259" key="4">
    <source>
        <dbReference type="Pfam" id="PF22725"/>
    </source>
</evidence>
<dbReference type="SUPFAM" id="SSF55347">
    <property type="entry name" value="Glyceraldehyde-3-phosphate dehydrogenase-like, C-terminal domain"/>
    <property type="match status" value="1"/>
</dbReference>
<proteinExistence type="inferred from homology"/>
<dbReference type="Proteomes" id="UP000275401">
    <property type="component" value="Unassembled WGS sequence"/>
</dbReference>
<accession>A0A3M8VU37</accession>
<dbReference type="GO" id="GO:0016491">
    <property type="term" value="F:oxidoreductase activity"/>
    <property type="evidence" value="ECO:0007669"/>
    <property type="project" value="UniProtKB-KW"/>
</dbReference>
<dbReference type="PANTHER" id="PTHR42840:SF3">
    <property type="entry name" value="BINDING ROSSMANN FOLD OXIDOREDUCTASE, PUTATIVE (AFU_ORTHOLOGUE AFUA_2G10240)-RELATED"/>
    <property type="match status" value="1"/>
</dbReference>
<dbReference type="GO" id="GO:0000166">
    <property type="term" value="F:nucleotide binding"/>
    <property type="evidence" value="ECO:0007669"/>
    <property type="project" value="InterPro"/>
</dbReference>
<dbReference type="EMBL" id="RIBZ01000289">
    <property type="protein sequence ID" value="RNG20099.1"/>
    <property type="molecule type" value="Genomic_DNA"/>
</dbReference>
<keyword evidence="2" id="KW-0560">Oxidoreductase</keyword>
<gene>
    <name evidence="5" type="ORF">EEJ42_24100</name>
</gene>
<evidence type="ECO:0000256" key="1">
    <source>
        <dbReference type="ARBA" id="ARBA00010928"/>
    </source>
</evidence>
<evidence type="ECO:0000313" key="6">
    <source>
        <dbReference type="Proteomes" id="UP000275401"/>
    </source>
</evidence>
<dbReference type="Gene3D" id="3.30.360.10">
    <property type="entry name" value="Dihydrodipicolinate Reductase, domain 2"/>
    <property type="match status" value="1"/>
</dbReference>
<dbReference type="Pfam" id="PF22725">
    <property type="entry name" value="GFO_IDH_MocA_C3"/>
    <property type="match status" value="1"/>
</dbReference>
<evidence type="ECO:0000313" key="5">
    <source>
        <dbReference type="EMBL" id="RNG20099.1"/>
    </source>
</evidence>
<protein>
    <submittedName>
        <fullName evidence="5">Dehydrogenase</fullName>
    </submittedName>
</protein>
<dbReference type="AlphaFoldDB" id="A0A3M8VU37"/>
<comment type="similarity">
    <text evidence="1">Belongs to the Gfo/Idh/MocA family.</text>
</comment>
<dbReference type="InterPro" id="IPR000683">
    <property type="entry name" value="Gfo/Idh/MocA-like_OxRdtase_N"/>
</dbReference>
<dbReference type="PANTHER" id="PTHR42840">
    <property type="entry name" value="NAD(P)-BINDING ROSSMANN-FOLD SUPERFAMILY PROTEIN-RELATED"/>
    <property type="match status" value="1"/>
</dbReference>
<evidence type="ECO:0000259" key="3">
    <source>
        <dbReference type="Pfam" id="PF01408"/>
    </source>
</evidence>
<feature type="domain" description="GFO/IDH/MocA-like oxidoreductase" evidence="4">
    <location>
        <begin position="150"/>
        <end position="268"/>
    </location>
</feature>
<feature type="domain" description="Gfo/Idh/MocA-like oxidoreductase N-terminal" evidence="3">
    <location>
        <begin position="23"/>
        <end position="140"/>
    </location>
</feature>
<name>A0A3M8VU37_9ACTN</name>
<dbReference type="InterPro" id="IPR036291">
    <property type="entry name" value="NAD(P)-bd_dom_sf"/>
</dbReference>
<keyword evidence="6" id="KW-1185">Reference proteome</keyword>
<organism evidence="5 6">
    <name type="scientific">Streptomyces botrytidirepellens</name>
    <dbReference type="NCBI Taxonomy" id="2486417"/>
    <lineage>
        <taxon>Bacteria</taxon>
        <taxon>Bacillati</taxon>
        <taxon>Actinomycetota</taxon>
        <taxon>Actinomycetes</taxon>
        <taxon>Kitasatosporales</taxon>
        <taxon>Streptomycetaceae</taxon>
        <taxon>Streptomyces</taxon>
    </lineage>
</organism>
<dbReference type="SUPFAM" id="SSF51735">
    <property type="entry name" value="NAD(P)-binding Rossmann-fold domains"/>
    <property type="match status" value="1"/>
</dbReference>
<comment type="caution">
    <text evidence="5">The sequence shown here is derived from an EMBL/GenBank/DDBJ whole genome shotgun (WGS) entry which is preliminary data.</text>
</comment>
<evidence type="ECO:0000256" key="2">
    <source>
        <dbReference type="ARBA" id="ARBA00023002"/>
    </source>
</evidence>
<dbReference type="InterPro" id="IPR055170">
    <property type="entry name" value="GFO_IDH_MocA-like_dom"/>
</dbReference>
<reference evidence="5 6" key="1">
    <citation type="submission" date="2018-11" db="EMBL/GenBank/DDBJ databases">
        <title>The Potential of Streptomyces as Biocontrol Agents against the Tomato grey mould, Botrytis cinerea (Gray mold) Frontiers in Microbiology.</title>
        <authorList>
            <person name="Li D."/>
        </authorList>
    </citation>
    <scope>NUCLEOTIDE SEQUENCE [LARGE SCALE GENOMIC DNA]</scope>
    <source>
        <strain evidence="5 6">NEAU-LD23</strain>
    </source>
</reference>
<sequence>MGPEHHRRIRLNRPGAEGARRSMRMGILGLGRIGAFHARTLSGLDTVDSLVVTDPVAAATALATERWGATAVDSPEAVFAAGVDGVVIAAATDVHPELILAAVEAGVPAFCEKPVARGIGEGVAVLRAVEDSGAHVHIGFNRRFDAGCMAARRAVVSGELGPLHTVRSTTLDPAPPPAAYVAVSGGIFRDCAVHDFDIVRWVTGREVAEVYATGGNRGAEYIREAGDVDTASALLTLDDGTIAVVSNSRHNARGYDVRLELHGMTDSIAVGLEDRLPLRSVEPGVTFLAGPPHDFFMDRFADAYRAELTAFTEVVAGTRTSPCTVADAIEASRIAEACALSLHEHRPVRLEEVRHEGMRTA</sequence>